<evidence type="ECO:0000313" key="2">
    <source>
        <dbReference type="EMBL" id="KAI0522830.1"/>
    </source>
</evidence>
<feature type="domain" description="AP180 N-terminal homology (ANTH)" evidence="1">
    <location>
        <begin position="39"/>
        <end position="89"/>
    </location>
</feature>
<protein>
    <recommendedName>
        <fullName evidence="1">AP180 N-terminal homology (ANTH) domain-containing protein</fullName>
    </recommendedName>
</protein>
<name>A0A8T3BV27_DENNO</name>
<dbReference type="InterPro" id="IPR008942">
    <property type="entry name" value="ENTH_VHS"/>
</dbReference>
<dbReference type="SUPFAM" id="SSF48464">
    <property type="entry name" value="ENTH/VHS domain"/>
    <property type="match status" value="1"/>
</dbReference>
<accession>A0A8T3BV27</accession>
<dbReference type="GO" id="GO:0005543">
    <property type="term" value="F:phospholipid binding"/>
    <property type="evidence" value="ECO:0007669"/>
    <property type="project" value="InterPro"/>
</dbReference>
<proteinExistence type="predicted"/>
<dbReference type="SMR" id="A0A8T3BV27"/>
<evidence type="ECO:0000259" key="1">
    <source>
        <dbReference type="Pfam" id="PF07651"/>
    </source>
</evidence>
<organism evidence="2 3">
    <name type="scientific">Dendrobium nobile</name>
    <name type="common">Orchid</name>
    <dbReference type="NCBI Taxonomy" id="94219"/>
    <lineage>
        <taxon>Eukaryota</taxon>
        <taxon>Viridiplantae</taxon>
        <taxon>Streptophyta</taxon>
        <taxon>Embryophyta</taxon>
        <taxon>Tracheophyta</taxon>
        <taxon>Spermatophyta</taxon>
        <taxon>Magnoliopsida</taxon>
        <taxon>Liliopsida</taxon>
        <taxon>Asparagales</taxon>
        <taxon>Orchidaceae</taxon>
        <taxon>Epidendroideae</taxon>
        <taxon>Malaxideae</taxon>
        <taxon>Dendrobiinae</taxon>
        <taxon>Dendrobium</taxon>
    </lineage>
</organism>
<dbReference type="OrthoDB" id="682511at2759"/>
<keyword evidence="3" id="KW-1185">Reference proteome</keyword>
<dbReference type="AlphaFoldDB" id="A0A8T3BV27"/>
<sequence>MTSSTRQWWRRATAAMKDKQSVYLSRIAGGGGHRAEIEAAVALKTLLITHGVLLCSSAAPSIGRLPFDFSDFRDSYGFSAFVRAYFQFLVFQPLS</sequence>
<dbReference type="Pfam" id="PF07651">
    <property type="entry name" value="ANTH"/>
    <property type="match status" value="1"/>
</dbReference>
<evidence type="ECO:0000313" key="3">
    <source>
        <dbReference type="Proteomes" id="UP000829196"/>
    </source>
</evidence>
<dbReference type="Proteomes" id="UP000829196">
    <property type="component" value="Unassembled WGS sequence"/>
</dbReference>
<dbReference type="InterPro" id="IPR011417">
    <property type="entry name" value="ANTH_dom"/>
</dbReference>
<dbReference type="EMBL" id="JAGYWB010000005">
    <property type="protein sequence ID" value="KAI0522830.1"/>
    <property type="molecule type" value="Genomic_DNA"/>
</dbReference>
<comment type="caution">
    <text evidence="2">The sequence shown here is derived from an EMBL/GenBank/DDBJ whole genome shotgun (WGS) entry which is preliminary data.</text>
</comment>
<gene>
    <name evidence="2" type="ORF">KFK09_005215</name>
</gene>
<reference evidence="2" key="1">
    <citation type="journal article" date="2022" name="Front. Genet.">
        <title>Chromosome-Scale Assembly of the Dendrobium nobile Genome Provides Insights Into the Molecular Mechanism of the Biosynthesis of the Medicinal Active Ingredient of Dendrobium.</title>
        <authorList>
            <person name="Xu Q."/>
            <person name="Niu S.-C."/>
            <person name="Li K.-L."/>
            <person name="Zheng P.-J."/>
            <person name="Zhang X.-J."/>
            <person name="Jia Y."/>
            <person name="Liu Y."/>
            <person name="Niu Y.-X."/>
            <person name="Yu L.-H."/>
            <person name="Chen D.-F."/>
            <person name="Zhang G.-Q."/>
        </authorList>
    </citation>
    <scope>NUCLEOTIDE SEQUENCE</scope>
    <source>
        <tissue evidence="2">Leaf</tissue>
    </source>
</reference>